<reference evidence="2" key="1">
    <citation type="journal article" date="2018" name="Aquaculture">
        <title>Complete genome sequence of a white spot syndrome virus associated with a disease incursion in Australia.</title>
        <authorList>
            <person name="Oakey J."/>
            <person name="Smith C.S."/>
        </authorList>
    </citation>
    <scope>NUCLEOTIDE SEQUENCE [LARGE SCALE GENOMIC DNA]</scope>
    <source>
        <strain evidence="2">WSSV-AU</strain>
    </source>
</reference>
<dbReference type="EMBL" id="MF768985">
    <property type="protein sequence ID" value="ATU83402.1"/>
    <property type="molecule type" value="Genomic_DNA"/>
</dbReference>
<feature type="region of interest" description="Disordered" evidence="1">
    <location>
        <begin position="109"/>
        <end position="135"/>
    </location>
</feature>
<sequence>MSQLVMFRQFCSLYLLQRRVNDNLRSTASASAAASLKGDGTEFITGEPPSHKMRGPSYSVLGPDPCEDPERVYVDIVVSILQTNNIQVTKEWELFSDKLRKLGPWIDRSGIENNGEGEEDGDENEDGGGNGGRIEDREAHRRKMMKKLSFVGREDPVAVDLPTWRENSTEFARRLTLKELCDLIVECGCIKSKEELFDFIFEEPWEIKEAADVRGMANRSKFTKESLIDWFFEFDTYSKCVVFFEAVNWYLKSQASPISLVLDDIYCCVFSYIRRQTFLTRAKNPSLTVASSFSPTPDTKLLAIDECVQHFLKSDINISQMALTERDCFFPLLTEMPRQQKKVNTFLDTMKRPTLSLLPSTSSSSSSNNKRKRNTAAANILLPVYRSNFSTASNNKRLKTDDGENASACILIEGYANGKISPIRIMVRKSTIIPEVFNHLLFPVFASKDTGANILFFIKMKSFASASLLLPGLFRHPKQFLNGPCKWMTLAENNINDNNINSSTMWSYTLADYCPLGYYTQESPQPYQTCGNFTSTTNKRLQNVQPLYF</sequence>
<name>A0A2D3I4U1_9VIRU</name>
<dbReference type="Proteomes" id="UP000267516">
    <property type="component" value="Segment"/>
</dbReference>
<accession>A0A2D3I4U1</accession>
<proteinExistence type="predicted"/>
<feature type="compositionally biased region" description="Acidic residues" evidence="1">
    <location>
        <begin position="115"/>
        <end position="126"/>
    </location>
</feature>
<protein>
    <submittedName>
        <fullName evidence="2">ORF441</fullName>
    </submittedName>
</protein>
<evidence type="ECO:0000256" key="1">
    <source>
        <dbReference type="SAM" id="MobiDB-lite"/>
    </source>
</evidence>
<evidence type="ECO:0000313" key="2">
    <source>
        <dbReference type="EMBL" id="ATU83402.1"/>
    </source>
</evidence>
<organism evidence="2">
    <name type="scientific">White spot syndrome virus</name>
    <dbReference type="NCBI Taxonomy" id="342409"/>
    <lineage>
        <taxon>Viruses</taxon>
        <taxon>Viruses incertae sedis</taxon>
        <taxon>Naldaviricetes</taxon>
        <taxon>Nimaviridae</taxon>
        <taxon>Whispovirus</taxon>
    </lineage>
</organism>
<feature type="region of interest" description="Disordered" evidence="1">
    <location>
        <begin position="35"/>
        <end position="56"/>
    </location>
</feature>